<evidence type="ECO:0000313" key="3">
    <source>
        <dbReference type="Proteomes" id="UP000275925"/>
    </source>
</evidence>
<name>A0A388TIB1_9BACT</name>
<sequence>MDAVDTTRNWNSVSFPAYLKTSYPTLSDEKIKEISDHFFPATTATEGGAGSAEPSITIGGNTYTEKDAVRLGFDEILKNNPELYKGCKTALEAFDRWLGMITKNDTEKNNLAYNFKVILSNDNYADEANLLLNYLDKDQSAELISWLASNTHALDEIGKIVNKDFLQFIFDGVKNNSPTLNNPELRARLLTVLDAMHEVTPDLNIDKARILVNRFDSSRSRNAQTDLALGNTLRSLTDPSMSEAEAKKNYKDAEEFLGIDDEVMSAIESDTQTRIDNMSPEELEANEEQIKKQQSISKRDAKIFNDLGWNKSAEASGKLLEACDRAIESIAAYRTDRLNAERAAAGLAPDTPYLAYAQRPGTLEGGGQSPNTNTRTAGRPDERSERERLDAELADAKAAEEKSEERHEAAKKEFNKHIESVTESRRAEIAELERRLESGQAAADAAEAGLTAAAEAIAEPGERAAFLKNTADIINLLRTDANEARDELTRTIKGISREIELNAPPETRATDAPQAEAAGHQEKATATAEAPRQARTRTADAPQAQAAGYQEKAATTAPQPQAIEHQEKATTAAPQPQAAGHQEKATTVETPEAPPQLTAEEQGAVIAAASIGTAYSSALDRVIANGFIPSISRYVDVAIQTLKTLSRIIEDDERAGRATEQHIIQLHAEFTEAVMSLPEKLTRGEMELWEYLTLTAQLETMPPPPSPKDDPDGLRTYTQDKQHLSEQAAASKERLATYKTDIMRTFWEGLTAGLEPELQGNLTDRLAEVEAKNGEKIKRQIAGITNIAQLAKMLKAPTGSLPPGARQEMLKQLSKLLEGMGNNVKPSDKGALEEIKNNPSIPQALRDKAAALLEQLDERAA</sequence>
<feature type="region of interest" description="Disordered" evidence="1">
    <location>
        <begin position="358"/>
        <end position="412"/>
    </location>
</feature>
<gene>
    <name evidence="2" type="ORF">NO2_0686</name>
</gene>
<evidence type="ECO:0000313" key="2">
    <source>
        <dbReference type="EMBL" id="GBR76078.1"/>
    </source>
</evidence>
<evidence type="ECO:0000256" key="1">
    <source>
        <dbReference type="SAM" id="MobiDB-lite"/>
    </source>
</evidence>
<proteinExistence type="predicted"/>
<reference evidence="2 3" key="1">
    <citation type="journal article" date="2019" name="ISME J.">
        <title>Genome analyses of uncultured TG2/ZB3 bacteria in 'Margulisbacteria' specifically attached to ectosymbiotic spirochetes of protists in the termite gut.</title>
        <authorList>
            <person name="Utami Y.D."/>
            <person name="Kuwahara H."/>
            <person name="Igai K."/>
            <person name="Murakami T."/>
            <person name="Sugaya K."/>
            <person name="Morikawa T."/>
            <person name="Nagura Y."/>
            <person name="Yuki M."/>
            <person name="Deevong P."/>
            <person name="Inoue T."/>
            <person name="Kihara K."/>
            <person name="Lo N."/>
            <person name="Yamada A."/>
            <person name="Ohkuma M."/>
            <person name="Hongoh Y."/>
        </authorList>
    </citation>
    <scope>NUCLEOTIDE SEQUENCE [LARGE SCALE GENOMIC DNA]</scope>
    <source>
        <strain evidence="2">NkOx7-02</strain>
    </source>
</reference>
<dbReference type="Proteomes" id="UP000275925">
    <property type="component" value="Unassembled WGS sequence"/>
</dbReference>
<dbReference type="AlphaFoldDB" id="A0A388TIB1"/>
<protein>
    <submittedName>
        <fullName evidence="2">Uncharacterized protein</fullName>
    </submittedName>
</protein>
<organism evidence="2 3">
    <name type="scientific">Candidatus Termititenax persephonae</name>
    <dbReference type="NCBI Taxonomy" id="2218525"/>
    <lineage>
        <taxon>Bacteria</taxon>
        <taxon>Bacillati</taxon>
        <taxon>Candidatus Margulisiibacteriota</taxon>
        <taxon>Candidatus Termititenacia</taxon>
        <taxon>Candidatus Termititenacales</taxon>
        <taxon>Candidatus Termititenacaceae</taxon>
        <taxon>Candidatus Termititenax</taxon>
    </lineage>
</organism>
<dbReference type="EMBL" id="BGZO01000015">
    <property type="protein sequence ID" value="GBR76078.1"/>
    <property type="molecule type" value="Genomic_DNA"/>
</dbReference>
<keyword evidence="3" id="KW-1185">Reference proteome</keyword>
<feature type="compositionally biased region" description="Low complexity" evidence="1">
    <location>
        <begin position="569"/>
        <end position="579"/>
    </location>
</feature>
<comment type="caution">
    <text evidence="2">The sequence shown here is derived from an EMBL/GenBank/DDBJ whole genome shotgun (WGS) entry which is preliminary data.</text>
</comment>
<accession>A0A388TIB1</accession>
<feature type="region of interest" description="Disordered" evidence="1">
    <location>
        <begin position="497"/>
        <end position="594"/>
    </location>
</feature>
<feature type="compositionally biased region" description="Basic and acidic residues" evidence="1">
    <location>
        <begin position="378"/>
        <end position="412"/>
    </location>
</feature>